<proteinExistence type="predicted"/>
<feature type="region of interest" description="Disordered" evidence="1">
    <location>
        <begin position="167"/>
        <end position="191"/>
    </location>
</feature>
<name>A0A9K3JWP1_HELAN</name>
<protein>
    <submittedName>
        <fullName evidence="2">Uncharacterized protein</fullName>
    </submittedName>
</protein>
<evidence type="ECO:0000313" key="3">
    <source>
        <dbReference type="Proteomes" id="UP000215914"/>
    </source>
</evidence>
<reference evidence="2" key="1">
    <citation type="journal article" date="2017" name="Nature">
        <title>The sunflower genome provides insights into oil metabolism, flowering and Asterid evolution.</title>
        <authorList>
            <person name="Badouin H."/>
            <person name="Gouzy J."/>
            <person name="Grassa C.J."/>
            <person name="Murat F."/>
            <person name="Staton S.E."/>
            <person name="Cottret L."/>
            <person name="Lelandais-Briere C."/>
            <person name="Owens G.L."/>
            <person name="Carrere S."/>
            <person name="Mayjonade B."/>
            <person name="Legrand L."/>
            <person name="Gill N."/>
            <person name="Kane N.C."/>
            <person name="Bowers J.E."/>
            <person name="Hubner S."/>
            <person name="Bellec A."/>
            <person name="Berard A."/>
            <person name="Berges H."/>
            <person name="Blanchet N."/>
            <person name="Boniface M.C."/>
            <person name="Brunel D."/>
            <person name="Catrice O."/>
            <person name="Chaidir N."/>
            <person name="Claudel C."/>
            <person name="Donnadieu C."/>
            <person name="Faraut T."/>
            <person name="Fievet G."/>
            <person name="Helmstetter N."/>
            <person name="King M."/>
            <person name="Knapp S.J."/>
            <person name="Lai Z."/>
            <person name="Le Paslier M.C."/>
            <person name="Lippi Y."/>
            <person name="Lorenzon L."/>
            <person name="Mandel J.R."/>
            <person name="Marage G."/>
            <person name="Marchand G."/>
            <person name="Marquand E."/>
            <person name="Bret-Mestries E."/>
            <person name="Morien E."/>
            <person name="Nambeesan S."/>
            <person name="Nguyen T."/>
            <person name="Pegot-Espagnet P."/>
            <person name="Pouilly N."/>
            <person name="Raftis F."/>
            <person name="Sallet E."/>
            <person name="Schiex T."/>
            <person name="Thomas J."/>
            <person name="Vandecasteele C."/>
            <person name="Vares D."/>
            <person name="Vear F."/>
            <person name="Vautrin S."/>
            <person name="Crespi M."/>
            <person name="Mangin B."/>
            <person name="Burke J.M."/>
            <person name="Salse J."/>
            <person name="Munos S."/>
            <person name="Vincourt P."/>
            <person name="Rieseberg L.H."/>
            <person name="Langlade N.B."/>
        </authorList>
    </citation>
    <scope>NUCLEOTIDE SEQUENCE</scope>
    <source>
        <tissue evidence="2">Leaves</tissue>
    </source>
</reference>
<comment type="caution">
    <text evidence="2">The sequence shown here is derived from an EMBL/GenBank/DDBJ whole genome shotgun (WGS) entry which is preliminary data.</text>
</comment>
<evidence type="ECO:0000256" key="1">
    <source>
        <dbReference type="SAM" id="MobiDB-lite"/>
    </source>
</evidence>
<dbReference type="AlphaFoldDB" id="A0A9K3JWP1"/>
<gene>
    <name evidence="2" type="ORF">HanXRQr2_Chr01g0028231</name>
</gene>
<keyword evidence="3" id="KW-1185">Reference proteome</keyword>
<accession>A0A9K3JWP1</accession>
<sequence length="191" mass="20751">MTSFLNQGLKRLMHLYEESCGLNKMMEVKLKKAEVTITDQGMIAAAKSQHYEDKFKAITQEHQASMKKAAHEAQAKLDAIQVQHEQDMASYREGLKSSVVISLLQARLKIAYEAKIAGFECPTWTVEAWETKLKDLCGAPVENPVKHTAEVPSKAVEMVVDAGGDAMKDTGADLGQDAGGEGDALVEDAAA</sequence>
<dbReference type="Proteomes" id="UP000215914">
    <property type="component" value="Unassembled WGS sequence"/>
</dbReference>
<organism evidence="2 3">
    <name type="scientific">Helianthus annuus</name>
    <name type="common">Common sunflower</name>
    <dbReference type="NCBI Taxonomy" id="4232"/>
    <lineage>
        <taxon>Eukaryota</taxon>
        <taxon>Viridiplantae</taxon>
        <taxon>Streptophyta</taxon>
        <taxon>Embryophyta</taxon>
        <taxon>Tracheophyta</taxon>
        <taxon>Spermatophyta</taxon>
        <taxon>Magnoliopsida</taxon>
        <taxon>eudicotyledons</taxon>
        <taxon>Gunneridae</taxon>
        <taxon>Pentapetalae</taxon>
        <taxon>asterids</taxon>
        <taxon>campanulids</taxon>
        <taxon>Asterales</taxon>
        <taxon>Asteraceae</taxon>
        <taxon>Asteroideae</taxon>
        <taxon>Heliantheae alliance</taxon>
        <taxon>Heliantheae</taxon>
        <taxon>Helianthus</taxon>
    </lineage>
</organism>
<evidence type="ECO:0000313" key="2">
    <source>
        <dbReference type="EMBL" id="KAF5822579.1"/>
    </source>
</evidence>
<dbReference type="EMBL" id="MNCJ02000316">
    <property type="protein sequence ID" value="KAF5822579.1"/>
    <property type="molecule type" value="Genomic_DNA"/>
</dbReference>
<reference evidence="2" key="2">
    <citation type="submission" date="2020-06" db="EMBL/GenBank/DDBJ databases">
        <title>Helianthus annuus Genome sequencing and assembly Release 2.</title>
        <authorList>
            <person name="Gouzy J."/>
            <person name="Langlade N."/>
            <person name="Munos S."/>
        </authorList>
    </citation>
    <scope>NUCLEOTIDE SEQUENCE</scope>
    <source>
        <tissue evidence="2">Leaves</tissue>
    </source>
</reference>
<dbReference type="Gramene" id="mRNA:HanXRQr2_Chr01g0028231">
    <property type="protein sequence ID" value="mRNA:HanXRQr2_Chr01g0028231"/>
    <property type="gene ID" value="HanXRQr2_Chr01g0028231"/>
</dbReference>